<comment type="caution">
    <text evidence="1">The sequence shown here is derived from an EMBL/GenBank/DDBJ whole genome shotgun (WGS) entry which is preliminary data.</text>
</comment>
<proteinExistence type="predicted"/>
<dbReference type="Proteomes" id="UP000886653">
    <property type="component" value="Unassembled WGS sequence"/>
</dbReference>
<dbReference type="OrthoDB" id="2507334at2759"/>
<reference evidence="1" key="1">
    <citation type="submission" date="2013-11" db="EMBL/GenBank/DDBJ databases">
        <title>Genome sequence of the fusiform rust pathogen reveals effectors for host alternation and coevolution with pine.</title>
        <authorList>
            <consortium name="DOE Joint Genome Institute"/>
            <person name="Smith K."/>
            <person name="Pendleton A."/>
            <person name="Kubisiak T."/>
            <person name="Anderson C."/>
            <person name="Salamov A."/>
            <person name="Aerts A."/>
            <person name="Riley R."/>
            <person name="Clum A."/>
            <person name="Lindquist E."/>
            <person name="Ence D."/>
            <person name="Campbell M."/>
            <person name="Kronenberg Z."/>
            <person name="Feau N."/>
            <person name="Dhillon B."/>
            <person name="Hamelin R."/>
            <person name="Burleigh J."/>
            <person name="Smith J."/>
            <person name="Yandell M."/>
            <person name="Nelson C."/>
            <person name="Grigoriev I."/>
            <person name="Davis J."/>
        </authorList>
    </citation>
    <scope>NUCLEOTIDE SEQUENCE</scope>
    <source>
        <strain evidence="1">G11</strain>
    </source>
</reference>
<gene>
    <name evidence="1" type="ORF">CROQUDRAFT_105511</name>
</gene>
<evidence type="ECO:0000313" key="1">
    <source>
        <dbReference type="EMBL" id="KAG0148791.1"/>
    </source>
</evidence>
<dbReference type="EMBL" id="MU167233">
    <property type="protein sequence ID" value="KAG0148791.1"/>
    <property type="molecule type" value="Genomic_DNA"/>
</dbReference>
<name>A0A9P6TDU1_9BASI</name>
<organism evidence="1 2">
    <name type="scientific">Cronartium quercuum f. sp. fusiforme G11</name>
    <dbReference type="NCBI Taxonomy" id="708437"/>
    <lineage>
        <taxon>Eukaryota</taxon>
        <taxon>Fungi</taxon>
        <taxon>Dikarya</taxon>
        <taxon>Basidiomycota</taxon>
        <taxon>Pucciniomycotina</taxon>
        <taxon>Pucciniomycetes</taxon>
        <taxon>Pucciniales</taxon>
        <taxon>Coleosporiaceae</taxon>
        <taxon>Cronartium</taxon>
    </lineage>
</organism>
<keyword evidence="2" id="KW-1185">Reference proteome</keyword>
<dbReference type="AlphaFoldDB" id="A0A9P6TDU1"/>
<protein>
    <submittedName>
        <fullName evidence="1">Uncharacterized protein</fullName>
    </submittedName>
</protein>
<accession>A0A9P6TDU1</accession>
<sequence length="192" mass="20970">MGAPNDWTKMEVEDCPGGKCGPLLAGMGKTILAMAEPCAAQDYADKMINIAKTDPEITSQKTRDQIIAKAKAMLSGEKNTPDDWSKFPSIPLRALYCHKVPQNLELEGLVWKQDPKAPLDQFWDPRIKKVVKLDEVPETRPRISNTTITTLSGNTNSTTSSSDLLGLVVNGNNITSITPSSLNSTLDTEKKI</sequence>
<evidence type="ECO:0000313" key="2">
    <source>
        <dbReference type="Proteomes" id="UP000886653"/>
    </source>
</evidence>